<proteinExistence type="predicted"/>
<dbReference type="EMBL" id="CM037151">
    <property type="protein sequence ID" value="KAH7844418.1"/>
    <property type="molecule type" value="Genomic_DNA"/>
</dbReference>
<comment type="caution">
    <text evidence="1">The sequence shown here is derived from an EMBL/GenBank/DDBJ whole genome shotgun (WGS) entry which is preliminary data.</text>
</comment>
<name>A0ACB7XUG7_9ERIC</name>
<gene>
    <name evidence="1" type="ORF">Vadar_027788</name>
</gene>
<sequence>MQPTLVISTTTTTNITAAVDAITDSSFNQTLPGCPLMCGNLTVPYPFGIGLNSNCSIGPWFVINCVNTSNPPKPFLGSGNLEVLSISETQVRVRNIVSTRCYDNTGATTLDNVSSTWLGAYNVSPFTFSGSANKFTVVGCDDLGIISGSSQTQNVTSGCVSTCYDGSELLAIDGNCTGIGCCQTDIPKGLKVSGGSLSSFNNHTERKGLVPQEMEKGCVEGWEEAGLKRWGVMMV</sequence>
<protein>
    <submittedName>
        <fullName evidence="1">Uncharacterized protein</fullName>
    </submittedName>
</protein>
<reference evidence="1 2" key="1">
    <citation type="journal article" date="2021" name="Hortic Res">
        <title>High-quality reference genome and annotation aids understanding of berry development for evergreen blueberry (Vaccinium darrowii).</title>
        <authorList>
            <person name="Yu J."/>
            <person name="Hulse-Kemp A.M."/>
            <person name="Babiker E."/>
            <person name="Staton M."/>
        </authorList>
    </citation>
    <scope>NUCLEOTIDE SEQUENCE [LARGE SCALE GENOMIC DNA]</scope>
    <source>
        <strain evidence="2">cv. NJ 8807/NJ 8810</strain>
        <tissue evidence="1">Young leaf</tissue>
    </source>
</reference>
<dbReference type="Proteomes" id="UP000828048">
    <property type="component" value="Chromosome 1"/>
</dbReference>
<accession>A0ACB7XUG7</accession>
<evidence type="ECO:0000313" key="1">
    <source>
        <dbReference type="EMBL" id="KAH7844418.1"/>
    </source>
</evidence>
<organism evidence="1 2">
    <name type="scientific">Vaccinium darrowii</name>
    <dbReference type="NCBI Taxonomy" id="229202"/>
    <lineage>
        <taxon>Eukaryota</taxon>
        <taxon>Viridiplantae</taxon>
        <taxon>Streptophyta</taxon>
        <taxon>Embryophyta</taxon>
        <taxon>Tracheophyta</taxon>
        <taxon>Spermatophyta</taxon>
        <taxon>Magnoliopsida</taxon>
        <taxon>eudicotyledons</taxon>
        <taxon>Gunneridae</taxon>
        <taxon>Pentapetalae</taxon>
        <taxon>asterids</taxon>
        <taxon>Ericales</taxon>
        <taxon>Ericaceae</taxon>
        <taxon>Vaccinioideae</taxon>
        <taxon>Vaccinieae</taxon>
        <taxon>Vaccinium</taxon>
    </lineage>
</organism>
<evidence type="ECO:0000313" key="2">
    <source>
        <dbReference type="Proteomes" id="UP000828048"/>
    </source>
</evidence>
<keyword evidence="2" id="KW-1185">Reference proteome</keyword>